<dbReference type="Proteomes" id="UP001162164">
    <property type="component" value="Unassembled WGS sequence"/>
</dbReference>
<dbReference type="PANTHER" id="PTHR33198:SF19">
    <property type="entry name" value="CCHC-TYPE DOMAIN-CONTAINING PROTEIN"/>
    <property type="match status" value="1"/>
</dbReference>
<dbReference type="PANTHER" id="PTHR33198">
    <property type="entry name" value="ANK_REP_REGION DOMAIN-CONTAINING PROTEIN-RELATED"/>
    <property type="match status" value="1"/>
</dbReference>
<evidence type="ECO:0000313" key="2">
    <source>
        <dbReference type="Proteomes" id="UP001162164"/>
    </source>
</evidence>
<protein>
    <recommendedName>
        <fullName evidence="3">Retrotransposon gag domain-containing protein</fullName>
    </recommendedName>
</protein>
<accession>A0ABQ9JT38</accession>
<name>A0ABQ9JT38_9CUCU</name>
<gene>
    <name evidence="1" type="ORF">NQ317_015640</name>
</gene>
<dbReference type="EMBL" id="JAPWTJ010000183">
    <property type="protein sequence ID" value="KAJ8981438.1"/>
    <property type="molecule type" value="Genomic_DNA"/>
</dbReference>
<sequence>MASEKGMVGHLRDLDVNQNDWSIFKPRLTNYFEANGIADEGKKRAIFLNLLAEESYRLIFNLSLPKLPEERRFSELLHLFNECFVSKKSVFAERFKFYNSFKTPSESVNEWAARVRSLAATCEFKAELDACLRDRFIMGIEKCDVKKGAIYRYAH</sequence>
<keyword evidence="2" id="KW-1185">Reference proteome</keyword>
<evidence type="ECO:0000313" key="1">
    <source>
        <dbReference type="EMBL" id="KAJ8981438.1"/>
    </source>
</evidence>
<organism evidence="1 2">
    <name type="scientific">Molorchus minor</name>
    <dbReference type="NCBI Taxonomy" id="1323400"/>
    <lineage>
        <taxon>Eukaryota</taxon>
        <taxon>Metazoa</taxon>
        <taxon>Ecdysozoa</taxon>
        <taxon>Arthropoda</taxon>
        <taxon>Hexapoda</taxon>
        <taxon>Insecta</taxon>
        <taxon>Pterygota</taxon>
        <taxon>Neoptera</taxon>
        <taxon>Endopterygota</taxon>
        <taxon>Coleoptera</taxon>
        <taxon>Polyphaga</taxon>
        <taxon>Cucujiformia</taxon>
        <taxon>Chrysomeloidea</taxon>
        <taxon>Cerambycidae</taxon>
        <taxon>Lamiinae</taxon>
        <taxon>Monochamini</taxon>
        <taxon>Molorchus</taxon>
    </lineage>
</organism>
<comment type="caution">
    <text evidence="1">The sequence shown here is derived from an EMBL/GenBank/DDBJ whole genome shotgun (WGS) entry which is preliminary data.</text>
</comment>
<evidence type="ECO:0008006" key="3">
    <source>
        <dbReference type="Google" id="ProtNLM"/>
    </source>
</evidence>
<proteinExistence type="predicted"/>
<reference evidence="1" key="1">
    <citation type="journal article" date="2023" name="Insect Mol. Biol.">
        <title>Genome sequencing provides insights into the evolution of gene families encoding plant cell wall-degrading enzymes in longhorned beetles.</title>
        <authorList>
            <person name="Shin N.R."/>
            <person name="Okamura Y."/>
            <person name="Kirsch R."/>
            <person name="Pauchet Y."/>
        </authorList>
    </citation>
    <scope>NUCLEOTIDE SEQUENCE</scope>
    <source>
        <strain evidence="1">MMC_N1</strain>
    </source>
</reference>